<comment type="cofactor">
    <cofactor evidence="9">
        <name>Mg(2+)</name>
        <dbReference type="ChEBI" id="CHEBI:18420"/>
    </cofactor>
</comment>
<dbReference type="Pfam" id="PF00035">
    <property type="entry name" value="dsrm"/>
    <property type="match status" value="1"/>
</dbReference>
<evidence type="ECO:0000313" key="13">
    <source>
        <dbReference type="Proteomes" id="UP001139409"/>
    </source>
</evidence>
<dbReference type="Gene3D" id="1.10.1520.10">
    <property type="entry name" value="Ribonuclease III domain"/>
    <property type="match status" value="1"/>
</dbReference>
<dbReference type="GO" id="GO:0003725">
    <property type="term" value="F:double-stranded RNA binding"/>
    <property type="evidence" value="ECO:0007669"/>
    <property type="project" value="TreeGrafter"/>
</dbReference>
<feature type="active site" evidence="9">
    <location>
        <position position="69"/>
    </location>
</feature>
<organism evidence="12 13">
    <name type="scientific">Fulvivirga sedimenti</name>
    <dbReference type="NCBI Taxonomy" id="2879465"/>
    <lineage>
        <taxon>Bacteria</taxon>
        <taxon>Pseudomonadati</taxon>
        <taxon>Bacteroidota</taxon>
        <taxon>Cytophagia</taxon>
        <taxon>Cytophagales</taxon>
        <taxon>Fulvivirgaceae</taxon>
        <taxon>Fulvivirga</taxon>
    </lineage>
</organism>
<keyword evidence="7 9" id="KW-0378">Hydrolase</keyword>
<feature type="binding site" evidence="9">
    <location>
        <position position="65"/>
    </location>
    <ligand>
        <name>Mg(2+)</name>
        <dbReference type="ChEBI" id="CHEBI:18420"/>
    </ligand>
</feature>
<dbReference type="GO" id="GO:0006364">
    <property type="term" value="P:rRNA processing"/>
    <property type="evidence" value="ECO:0007669"/>
    <property type="project" value="UniProtKB-UniRule"/>
</dbReference>
<dbReference type="RefSeq" id="WP_225696832.1">
    <property type="nucleotide sequence ID" value="NZ_JAIXNE010000001.1"/>
</dbReference>
<feature type="active site" evidence="9">
    <location>
        <position position="139"/>
    </location>
</feature>
<dbReference type="PANTHER" id="PTHR11207">
    <property type="entry name" value="RIBONUCLEASE III"/>
    <property type="match status" value="1"/>
</dbReference>
<comment type="subcellular location">
    <subcellularLocation>
        <location evidence="9">Cytoplasm</location>
    </subcellularLocation>
</comment>
<dbReference type="GO" id="GO:0046872">
    <property type="term" value="F:metal ion binding"/>
    <property type="evidence" value="ECO:0007669"/>
    <property type="project" value="UniProtKB-KW"/>
</dbReference>
<dbReference type="InterPro" id="IPR014720">
    <property type="entry name" value="dsRBD_dom"/>
</dbReference>
<keyword evidence="9" id="KW-0699">rRNA-binding</keyword>
<dbReference type="SUPFAM" id="SSF69065">
    <property type="entry name" value="RNase III domain-like"/>
    <property type="match status" value="1"/>
</dbReference>
<gene>
    <name evidence="9 12" type="primary">rnc</name>
    <name evidence="12" type="ORF">LDX50_02525</name>
</gene>
<evidence type="ECO:0000256" key="3">
    <source>
        <dbReference type="ARBA" id="ARBA00022552"/>
    </source>
</evidence>
<keyword evidence="4 9" id="KW-0507">mRNA processing</keyword>
<keyword evidence="9" id="KW-0963">Cytoplasm</keyword>
<comment type="similarity">
    <text evidence="2">Belongs to the ribonuclease III family.</text>
</comment>
<dbReference type="HAMAP" id="MF_00104">
    <property type="entry name" value="RNase_III"/>
    <property type="match status" value="1"/>
</dbReference>
<keyword evidence="9" id="KW-0479">Metal-binding</keyword>
<evidence type="ECO:0000256" key="2">
    <source>
        <dbReference type="ARBA" id="ARBA00010183"/>
    </source>
</evidence>
<evidence type="ECO:0000259" key="10">
    <source>
        <dbReference type="PROSITE" id="PS50137"/>
    </source>
</evidence>
<reference evidence="12" key="1">
    <citation type="submission" date="2021-09" db="EMBL/GenBank/DDBJ databases">
        <title>Fulvivirga sp. isolated from coastal sediment.</title>
        <authorList>
            <person name="Yu H."/>
        </authorList>
    </citation>
    <scope>NUCLEOTIDE SEQUENCE</scope>
    <source>
        <strain evidence="12">1062</strain>
    </source>
</reference>
<dbReference type="SUPFAM" id="SSF54768">
    <property type="entry name" value="dsRNA-binding domain-like"/>
    <property type="match status" value="1"/>
</dbReference>
<sequence length="247" mass="28732">MLRRVRKLHNLFIIRSPEDKRLLRAVRNITGITPVQLDLYHLAVRHSSTARENNKGIRESNERLEYLGDAVLGTVIADYLFKKYPFKDEGFLTEIRSRLVNRESLNVLGRKVGIDEVLSFDSRHQGRFSHKSLYGDALEALIGAVYLDQGYRKSQKFILNKLILPYFDIEEVVRMNPNFKSTLIEWSQKENKVLEFRIIDVKHHGNHREFTACVYIDEEEYGTGFGFSKKKAEQDAALKTCELLKLI</sequence>
<dbReference type="GO" id="GO:0006397">
    <property type="term" value="P:mRNA processing"/>
    <property type="evidence" value="ECO:0007669"/>
    <property type="project" value="UniProtKB-UniRule"/>
</dbReference>
<dbReference type="PROSITE" id="PS50142">
    <property type="entry name" value="RNASE_3_2"/>
    <property type="match status" value="1"/>
</dbReference>
<comment type="catalytic activity">
    <reaction evidence="1 9">
        <text>Endonucleolytic cleavage to 5'-phosphomonoester.</text>
        <dbReference type="EC" id="3.1.26.3"/>
    </reaction>
</comment>
<dbReference type="SMART" id="SM00358">
    <property type="entry name" value="DSRM"/>
    <property type="match status" value="1"/>
</dbReference>
<feature type="domain" description="DRBM" evidence="10">
    <location>
        <begin position="178"/>
        <end position="246"/>
    </location>
</feature>
<dbReference type="SMART" id="SM00535">
    <property type="entry name" value="RIBOc"/>
    <property type="match status" value="1"/>
</dbReference>
<dbReference type="Pfam" id="PF14622">
    <property type="entry name" value="Ribonucleas_3_3"/>
    <property type="match status" value="1"/>
</dbReference>
<evidence type="ECO:0000256" key="8">
    <source>
        <dbReference type="ARBA" id="ARBA00022884"/>
    </source>
</evidence>
<keyword evidence="9" id="KW-0460">Magnesium</keyword>
<keyword evidence="6 9" id="KW-0255">Endonuclease</keyword>
<dbReference type="InterPro" id="IPR036389">
    <property type="entry name" value="RNase_III_sf"/>
</dbReference>
<dbReference type="PANTHER" id="PTHR11207:SF0">
    <property type="entry name" value="RIBONUCLEASE 3"/>
    <property type="match status" value="1"/>
</dbReference>
<dbReference type="AlphaFoldDB" id="A0A9X1HLV7"/>
<dbReference type="Gene3D" id="3.30.160.20">
    <property type="match status" value="1"/>
</dbReference>
<evidence type="ECO:0000256" key="7">
    <source>
        <dbReference type="ARBA" id="ARBA00022801"/>
    </source>
</evidence>
<evidence type="ECO:0000313" key="12">
    <source>
        <dbReference type="EMBL" id="MCA6073721.1"/>
    </source>
</evidence>
<dbReference type="CDD" id="cd10845">
    <property type="entry name" value="DSRM_RNAse_III_family"/>
    <property type="match status" value="1"/>
</dbReference>
<dbReference type="GO" id="GO:0005737">
    <property type="term" value="C:cytoplasm"/>
    <property type="evidence" value="ECO:0007669"/>
    <property type="project" value="UniProtKB-SubCell"/>
</dbReference>
<protein>
    <recommendedName>
        <fullName evidence="9">Ribonuclease 3</fullName>
        <ecNumber evidence="9">3.1.26.3</ecNumber>
    </recommendedName>
    <alternativeName>
        <fullName evidence="9">Ribonuclease III</fullName>
        <shortName evidence="9">RNase III</shortName>
    </alternativeName>
</protein>
<keyword evidence="5 9" id="KW-0540">Nuclease</keyword>
<comment type="function">
    <text evidence="9">Digests double-stranded RNA. Involved in the processing of primary rRNA transcript to yield the immediate precursors to the large and small rRNAs (23S and 16S). Processes some mRNAs, and tRNAs when they are encoded in the rRNA operon. Processes pre-crRNA and tracrRNA of type II CRISPR loci if present in the organism.</text>
</comment>
<dbReference type="PROSITE" id="PS00517">
    <property type="entry name" value="RNASE_3_1"/>
    <property type="match status" value="1"/>
</dbReference>
<evidence type="ECO:0000256" key="4">
    <source>
        <dbReference type="ARBA" id="ARBA00022664"/>
    </source>
</evidence>
<accession>A0A9X1HLV7</accession>
<keyword evidence="3 9" id="KW-0698">rRNA processing</keyword>
<feature type="domain" description="RNase III" evidence="11">
    <location>
        <begin position="23"/>
        <end position="150"/>
    </location>
</feature>
<dbReference type="GO" id="GO:0019843">
    <property type="term" value="F:rRNA binding"/>
    <property type="evidence" value="ECO:0007669"/>
    <property type="project" value="UniProtKB-KW"/>
</dbReference>
<comment type="caution">
    <text evidence="12">The sequence shown here is derived from an EMBL/GenBank/DDBJ whole genome shotgun (WGS) entry which is preliminary data.</text>
</comment>
<name>A0A9X1HLV7_9BACT</name>
<evidence type="ECO:0000256" key="1">
    <source>
        <dbReference type="ARBA" id="ARBA00000109"/>
    </source>
</evidence>
<feature type="binding site" evidence="9">
    <location>
        <position position="136"/>
    </location>
    <ligand>
        <name>Mg(2+)</name>
        <dbReference type="ChEBI" id="CHEBI:18420"/>
    </ligand>
</feature>
<keyword evidence="13" id="KW-1185">Reference proteome</keyword>
<comment type="subunit">
    <text evidence="9">Homodimer.</text>
</comment>
<evidence type="ECO:0000256" key="6">
    <source>
        <dbReference type="ARBA" id="ARBA00022759"/>
    </source>
</evidence>
<dbReference type="InterPro" id="IPR011907">
    <property type="entry name" value="RNase_III"/>
</dbReference>
<keyword evidence="8 9" id="KW-0694">RNA-binding</keyword>
<evidence type="ECO:0000256" key="5">
    <source>
        <dbReference type="ARBA" id="ARBA00022722"/>
    </source>
</evidence>
<evidence type="ECO:0000256" key="9">
    <source>
        <dbReference type="HAMAP-Rule" id="MF_00104"/>
    </source>
</evidence>
<dbReference type="Proteomes" id="UP001139409">
    <property type="component" value="Unassembled WGS sequence"/>
</dbReference>
<keyword evidence="9" id="KW-0819">tRNA processing</keyword>
<dbReference type="PROSITE" id="PS50137">
    <property type="entry name" value="DS_RBD"/>
    <property type="match status" value="1"/>
</dbReference>
<feature type="binding site" evidence="9">
    <location>
        <position position="139"/>
    </location>
    <ligand>
        <name>Mg(2+)</name>
        <dbReference type="ChEBI" id="CHEBI:18420"/>
    </ligand>
</feature>
<dbReference type="EC" id="3.1.26.3" evidence="9"/>
<dbReference type="GO" id="GO:0010468">
    <property type="term" value="P:regulation of gene expression"/>
    <property type="evidence" value="ECO:0007669"/>
    <property type="project" value="TreeGrafter"/>
</dbReference>
<dbReference type="FunFam" id="1.10.1520.10:FF:000001">
    <property type="entry name" value="Ribonuclease 3"/>
    <property type="match status" value="1"/>
</dbReference>
<proteinExistence type="inferred from homology"/>
<dbReference type="GO" id="GO:0004525">
    <property type="term" value="F:ribonuclease III activity"/>
    <property type="evidence" value="ECO:0007669"/>
    <property type="project" value="UniProtKB-UniRule"/>
</dbReference>
<dbReference type="InterPro" id="IPR000999">
    <property type="entry name" value="RNase_III_dom"/>
</dbReference>
<dbReference type="NCBIfam" id="TIGR02191">
    <property type="entry name" value="RNaseIII"/>
    <property type="match status" value="1"/>
</dbReference>
<evidence type="ECO:0000259" key="11">
    <source>
        <dbReference type="PROSITE" id="PS50142"/>
    </source>
</evidence>
<dbReference type="GO" id="GO:0008033">
    <property type="term" value="P:tRNA processing"/>
    <property type="evidence" value="ECO:0007669"/>
    <property type="project" value="UniProtKB-KW"/>
</dbReference>
<dbReference type="EMBL" id="JAIXNE010000001">
    <property type="protein sequence ID" value="MCA6073721.1"/>
    <property type="molecule type" value="Genomic_DNA"/>
</dbReference>
<dbReference type="CDD" id="cd00593">
    <property type="entry name" value="RIBOc"/>
    <property type="match status" value="1"/>
</dbReference>